<dbReference type="SMART" id="SM00855">
    <property type="entry name" value="PGAM"/>
    <property type="match status" value="1"/>
</dbReference>
<dbReference type="GO" id="GO:0016787">
    <property type="term" value="F:hydrolase activity"/>
    <property type="evidence" value="ECO:0007669"/>
    <property type="project" value="UniProtKB-KW"/>
</dbReference>
<organism evidence="2 3">
    <name type="scientific">Leptospira fainei serovar Hurstbridge str. BUT 6</name>
    <dbReference type="NCBI Taxonomy" id="1193011"/>
    <lineage>
        <taxon>Bacteria</taxon>
        <taxon>Pseudomonadati</taxon>
        <taxon>Spirochaetota</taxon>
        <taxon>Spirochaetia</taxon>
        <taxon>Leptospirales</taxon>
        <taxon>Leptospiraceae</taxon>
        <taxon>Leptospira</taxon>
    </lineage>
</organism>
<dbReference type="EMBL" id="AKWZ02000010">
    <property type="protein sequence ID" value="EPG72991.1"/>
    <property type="molecule type" value="Genomic_DNA"/>
</dbReference>
<reference evidence="2" key="1">
    <citation type="submission" date="2013-04" db="EMBL/GenBank/DDBJ databases">
        <authorList>
            <person name="Harkins D.M."/>
            <person name="Durkin A.S."/>
            <person name="Selengut J.D."/>
            <person name="Sanka R."/>
            <person name="DePew J."/>
            <person name="Purushe J."/>
            <person name="Ahmed A."/>
            <person name="van der Linden H."/>
            <person name="Goris M.G.A."/>
            <person name="Hartskeerl R.A."/>
            <person name="Vinetz J.M."/>
            <person name="Sutton G.G."/>
            <person name="Nelson W.C."/>
            <person name="Fouts D.E."/>
        </authorList>
    </citation>
    <scope>NUCLEOTIDE SEQUENCE [LARGE SCALE GENOMIC DNA]</scope>
    <source>
        <strain evidence="2">BUT 6</strain>
    </source>
</reference>
<gene>
    <name evidence="2" type="ORF">LEP1GSC058_3744</name>
</gene>
<dbReference type="Gene3D" id="3.40.50.1240">
    <property type="entry name" value="Phosphoglycerate mutase-like"/>
    <property type="match status" value="1"/>
</dbReference>
<dbReference type="Proteomes" id="UP000014540">
    <property type="component" value="Unassembled WGS sequence"/>
</dbReference>
<dbReference type="PANTHER" id="PTHR20935">
    <property type="entry name" value="PHOSPHOGLYCERATE MUTASE-RELATED"/>
    <property type="match status" value="1"/>
</dbReference>
<proteinExistence type="predicted"/>
<dbReference type="InterPro" id="IPR051021">
    <property type="entry name" value="Mito_Ser/Thr_phosphatase"/>
</dbReference>
<dbReference type="CDD" id="cd07040">
    <property type="entry name" value="HP"/>
    <property type="match status" value="1"/>
</dbReference>
<comment type="caution">
    <text evidence="2">The sequence shown here is derived from an EMBL/GenBank/DDBJ whole genome shotgun (WGS) entry which is preliminary data.</text>
</comment>
<dbReference type="STRING" id="1193011.LEP1GSC058_3744"/>
<evidence type="ECO:0000256" key="1">
    <source>
        <dbReference type="ARBA" id="ARBA00022801"/>
    </source>
</evidence>
<dbReference type="AlphaFoldDB" id="S3URH0"/>
<dbReference type="SUPFAM" id="SSF53254">
    <property type="entry name" value="Phosphoglycerate mutase-like"/>
    <property type="match status" value="1"/>
</dbReference>
<accession>S3URH0</accession>
<name>S3URH0_9LEPT</name>
<protein>
    <submittedName>
        <fullName evidence="2">Histidine phosphatase superfamily (Branch 1)</fullName>
    </submittedName>
</protein>
<evidence type="ECO:0000313" key="2">
    <source>
        <dbReference type="EMBL" id="EPG72991.1"/>
    </source>
</evidence>
<dbReference type="InterPro" id="IPR029033">
    <property type="entry name" value="His_PPase_superfam"/>
</dbReference>
<dbReference type="InterPro" id="IPR013078">
    <property type="entry name" value="His_Pase_superF_clade-1"/>
</dbReference>
<keyword evidence="1" id="KW-0378">Hydrolase</keyword>
<dbReference type="Pfam" id="PF00300">
    <property type="entry name" value="His_Phos_1"/>
    <property type="match status" value="1"/>
</dbReference>
<keyword evidence="3" id="KW-1185">Reference proteome</keyword>
<dbReference type="PIRSF" id="PIRSF000709">
    <property type="entry name" value="6PFK_2-Ptase"/>
    <property type="match status" value="1"/>
</dbReference>
<dbReference type="PANTHER" id="PTHR20935:SF0">
    <property type="entry name" value="SERINE_THREONINE-PROTEIN PHOSPHATASE PGAM5, MITOCHONDRIAL"/>
    <property type="match status" value="1"/>
</dbReference>
<sequence>MKRSLFLIRHPQIDNDQKNCFPGNDGRRLSPDGKKEAQRIGAELLEYINVDETLFIVSAMQCCVETWKSMEFEYKNSAMFLNELEELNFGIWKNRSFGEMHRSYPENFRRFAEFDPTLAFPEGEKISSFLKRVHGVKEIILNEFSLRSNIVLISHGGILSVLLCILLELAPSEYIKFRLFSGSCSILEIYSNGTASLIGLNKWGRHSEGEWPT</sequence>
<evidence type="ECO:0000313" key="3">
    <source>
        <dbReference type="Proteomes" id="UP000014540"/>
    </source>
</evidence>